<dbReference type="InterPro" id="IPR018062">
    <property type="entry name" value="HTH_AraC-typ_CS"/>
</dbReference>
<dbReference type="InterPro" id="IPR050204">
    <property type="entry name" value="AraC_XylS_family_regulators"/>
</dbReference>
<dbReference type="SUPFAM" id="SSF46689">
    <property type="entry name" value="Homeodomain-like"/>
    <property type="match status" value="2"/>
</dbReference>
<evidence type="ECO:0000256" key="3">
    <source>
        <dbReference type="ARBA" id="ARBA00023163"/>
    </source>
</evidence>
<dbReference type="InterPro" id="IPR009057">
    <property type="entry name" value="Homeodomain-like_sf"/>
</dbReference>
<name>A0ABQ3X662_9ACTN</name>
<organism evidence="6 7">
    <name type="scientific">Actinoplanes couchii</name>
    <dbReference type="NCBI Taxonomy" id="403638"/>
    <lineage>
        <taxon>Bacteria</taxon>
        <taxon>Bacillati</taxon>
        <taxon>Actinomycetota</taxon>
        <taxon>Actinomycetes</taxon>
        <taxon>Micromonosporales</taxon>
        <taxon>Micromonosporaceae</taxon>
        <taxon>Actinoplanes</taxon>
    </lineage>
</organism>
<dbReference type="PROSITE" id="PS00041">
    <property type="entry name" value="HTH_ARAC_FAMILY_1"/>
    <property type="match status" value="1"/>
</dbReference>
<feature type="region of interest" description="Disordered" evidence="4">
    <location>
        <begin position="1"/>
        <end position="29"/>
    </location>
</feature>
<dbReference type="PANTHER" id="PTHR46796">
    <property type="entry name" value="HTH-TYPE TRANSCRIPTIONAL ACTIVATOR RHAS-RELATED"/>
    <property type="match status" value="1"/>
</dbReference>
<evidence type="ECO:0000313" key="6">
    <source>
        <dbReference type="EMBL" id="GID53942.1"/>
    </source>
</evidence>
<dbReference type="RefSeq" id="WP_203795055.1">
    <property type="nucleotide sequence ID" value="NZ_BAAAQE010000088.1"/>
</dbReference>
<evidence type="ECO:0000256" key="2">
    <source>
        <dbReference type="ARBA" id="ARBA00023125"/>
    </source>
</evidence>
<protein>
    <submittedName>
        <fullName evidence="6">Transcriptional regulator</fullName>
    </submittedName>
</protein>
<evidence type="ECO:0000313" key="7">
    <source>
        <dbReference type="Proteomes" id="UP000612282"/>
    </source>
</evidence>
<dbReference type="Pfam" id="PF14525">
    <property type="entry name" value="AraC_binding_2"/>
    <property type="match status" value="1"/>
</dbReference>
<evidence type="ECO:0000256" key="1">
    <source>
        <dbReference type="ARBA" id="ARBA00023015"/>
    </source>
</evidence>
<dbReference type="PROSITE" id="PS01124">
    <property type="entry name" value="HTH_ARAC_FAMILY_2"/>
    <property type="match status" value="1"/>
</dbReference>
<dbReference type="Pfam" id="PF12833">
    <property type="entry name" value="HTH_18"/>
    <property type="match status" value="1"/>
</dbReference>
<sequence length="328" mass="35507">MVDALPSATPAPGNVHFDRADSAGGPGARDTVNRFYHPVAAGSDLELGIEVIQLGPLTVGHLTFAESATLDVPALDAYHVTLPTSGRVLALRDGHELAATPATALAFRPGDRIRLRHEPNTAELDVRIESWALEAELAGLLGHPVRGPIDLPPVFDLTAGPAHSWSRMVRLLRDELVHETSLIHEPVIAEQFCGSVLSGLLLSVPHRYHEELVAPPAAVITQPIRRVVTAIRDEPEHAFTVGELAAIAGMSVRSLQSGFRRHLGSAPMAYLQEVRLGRAHETLRQGDPARITVADVAHRWGFAHLGRFASAYRHRFGESPSETLRNVT</sequence>
<dbReference type="SMART" id="SM00342">
    <property type="entry name" value="HTH_ARAC"/>
    <property type="match status" value="1"/>
</dbReference>
<reference evidence="6 7" key="1">
    <citation type="submission" date="2021-01" db="EMBL/GenBank/DDBJ databases">
        <title>Whole genome shotgun sequence of Actinoplanes couchii NBRC 106145.</title>
        <authorList>
            <person name="Komaki H."/>
            <person name="Tamura T."/>
        </authorList>
    </citation>
    <scope>NUCLEOTIDE SEQUENCE [LARGE SCALE GENOMIC DNA]</scope>
    <source>
        <strain evidence="6 7">NBRC 106145</strain>
    </source>
</reference>
<accession>A0ABQ3X662</accession>
<evidence type="ECO:0000256" key="4">
    <source>
        <dbReference type="SAM" id="MobiDB-lite"/>
    </source>
</evidence>
<comment type="caution">
    <text evidence="6">The sequence shown here is derived from an EMBL/GenBank/DDBJ whole genome shotgun (WGS) entry which is preliminary data.</text>
</comment>
<keyword evidence="7" id="KW-1185">Reference proteome</keyword>
<keyword evidence="1" id="KW-0805">Transcription regulation</keyword>
<dbReference type="InterPro" id="IPR035418">
    <property type="entry name" value="AraC-bd_2"/>
</dbReference>
<keyword evidence="2" id="KW-0238">DNA-binding</keyword>
<dbReference type="EMBL" id="BOMG01000035">
    <property type="protein sequence ID" value="GID53942.1"/>
    <property type="molecule type" value="Genomic_DNA"/>
</dbReference>
<feature type="domain" description="HTH araC/xylS-type" evidence="5">
    <location>
        <begin position="225"/>
        <end position="326"/>
    </location>
</feature>
<keyword evidence="3" id="KW-0804">Transcription</keyword>
<dbReference type="Proteomes" id="UP000612282">
    <property type="component" value="Unassembled WGS sequence"/>
</dbReference>
<evidence type="ECO:0000259" key="5">
    <source>
        <dbReference type="PROSITE" id="PS01124"/>
    </source>
</evidence>
<dbReference type="InterPro" id="IPR018060">
    <property type="entry name" value="HTH_AraC"/>
</dbReference>
<dbReference type="PANTHER" id="PTHR46796:SF12">
    <property type="entry name" value="HTH-TYPE DNA-BINDING TRANSCRIPTIONAL ACTIVATOR EUTR"/>
    <property type="match status" value="1"/>
</dbReference>
<proteinExistence type="predicted"/>
<gene>
    <name evidence="6" type="ORF">Aco03nite_023460</name>
</gene>
<dbReference type="Gene3D" id="1.10.10.60">
    <property type="entry name" value="Homeodomain-like"/>
    <property type="match status" value="1"/>
</dbReference>